<evidence type="ECO:0000313" key="2">
    <source>
        <dbReference type="Proteomes" id="UP001596104"/>
    </source>
</evidence>
<comment type="caution">
    <text evidence="1">The sequence shown here is derived from an EMBL/GenBank/DDBJ whole genome shotgun (WGS) entry which is preliminary data.</text>
</comment>
<dbReference type="Pfam" id="PF09550">
    <property type="entry name" value="Phage_TAC_6"/>
    <property type="match status" value="1"/>
</dbReference>
<organism evidence="1 2">
    <name type="scientific">Bosea vestrisii</name>
    <dbReference type="NCBI Taxonomy" id="151416"/>
    <lineage>
        <taxon>Bacteria</taxon>
        <taxon>Pseudomonadati</taxon>
        <taxon>Pseudomonadota</taxon>
        <taxon>Alphaproteobacteria</taxon>
        <taxon>Hyphomicrobiales</taxon>
        <taxon>Boseaceae</taxon>
        <taxon>Bosea</taxon>
    </lineage>
</organism>
<dbReference type="InterPro" id="IPR019056">
    <property type="entry name" value="Phage_TAC_6"/>
</dbReference>
<evidence type="ECO:0000313" key="1">
    <source>
        <dbReference type="EMBL" id="MFC5393094.1"/>
    </source>
</evidence>
<name>A0ABW0HCW1_9HYPH</name>
<reference evidence="2" key="1">
    <citation type="journal article" date="2019" name="Int. J. Syst. Evol. Microbiol.">
        <title>The Global Catalogue of Microorganisms (GCM) 10K type strain sequencing project: providing services to taxonomists for standard genome sequencing and annotation.</title>
        <authorList>
            <consortium name="The Broad Institute Genomics Platform"/>
            <consortium name="The Broad Institute Genome Sequencing Center for Infectious Disease"/>
            <person name="Wu L."/>
            <person name="Ma J."/>
        </authorList>
    </citation>
    <scope>NUCLEOTIDE SEQUENCE [LARGE SCALE GENOMIC DNA]</scope>
    <source>
        <strain evidence="2">CGMCC 1.16326</strain>
    </source>
</reference>
<dbReference type="Proteomes" id="UP001596104">
    <property type="component" value="Unassembled WGS sequence"/>
</dbReference>
<dbReference type="RefSeq" id="WP_377008029.1">
    <property type="nucleotide sequence ID" value="NZ_JBHSLV010000019.1"/>
</dbReference>
<gene>
    <name evidence="1" type="ORF">ACFPPC_10665</name>
</gene>
<dbReference type="EMBL" id="JBHSLV010000019">
    <property type="protein sequence ID" value="MFC5393094.1"/>
    <property type="molecule type" value="Genomic_DNA"/>
</dbReference>
<proteinExistence type="predicted"/>
<sequence length="81" mass="8948">MRAPAAVPFPWREVMAFGLGRLRWTPDAFWAASPREILAAIEAHLPLQAGEPPPRATLDALMRAHPDPVSHNDDWKGRADG</sequence>
<protein>
    <submittedName>
        <fullName evidence="1">Phage tail assembly chaperone</fullName>
    </submittedName>
</protein>
<keyword evidence="2" id="KW-1185">Reference proteome</keyword>
<accession>A0ABW0HCW1</accession>